<gene>
    <name evidence="1" type="ORF">SAY86_012896</name>
</gene>
<dbReference type="EMBL" id="JAXQNO010000007">
    <property type="protein sequence ID" value="KAK4794902.1"/>
    <property type="molecule type" value="Genomic_DNA"/>
</dbReference>
<organism evidence="1 2">
    <name type="scientific">Trapa natans</name>
    <name type="common">Water chestnut</name>
    <dbReference type="NCBI Taxonomy" id="22666"/>
    <lineage>
        <taxon>Eukaryota</taxon>
        <taxon>Viridiplantae</taxon>
        <taxon>Streptophyta</taxon>
        <taxon>Embryophyta</taxon>
        <taxon>Tracheophyta</taxon>
        <taxon>Spermatophyta</taxon>
        <taxon>Magnoliopsida</taxon>
        <taxon>eudicotyledons</taxon>
        <taxon>Gunneridae</taxon>
        <taxon>Pentapetalae</taxon>
        <taxon>rosids</taxon>
        <taxon>malvids</taxon>
        <taxon>Myrtales</taxon>
        <taxon>Lythraceae</taxon>
        <taxon>Trapa</taxon>
    </lineage>
</organism>
<dbReference type="AlphaFoldDB" id="A0AAN7MAU7"/>
<accession>A0AAN7MAU7</accession>
<evidence type="ECO:0000313" key="1">
    <source>
        <dbReference type="EMBL" id="KAK4794902.1"/>
    </source>
</evidence>
<protein>
    <submittedName>
        <fullName evidence="1">Uncharacterized protein</fullName>
    </submittedName>
</protein>
<dbReference type="Proteomes" id="UP001346149">
    <property type="component" value="Unassembled WGS sequence"/>
</dbReference>
<proteinExistence type="predicted"/>
<comment type="caution">
    <text evidence="1">The sequence shown here is derived from an EMBL/GenBank/DDBJ whole genome shotgun (WGS) entry which is preliminary data.</text>
</comment>
<reference evidence="1 2" key="1">
    <citation type="journal article" date="2023" name="Hortic Res">
        <title>Pangenome of water caltrop reveals structural variations and asymmetric subgenome divergence after allopolyploidization.</title>
        <authorList>
            <person name="Zhang X."/>
            <person name="Chen Y."/>
            <person name="Wang L."/>
            <person name="Yuan Y."/>
            <person name="Fang M."/>
            <person name="Shi L."/>
            <person name="Lu R."/>
            <person name="Comes H.P."/>
            <person name="Ma Y."/>
            <person name="Chen Y."/>
            <person name="Huang G."/>
            <person name="Zhou Y."/>
            <person name="Zheng Z."/>
            <person name="Qiu Y."/>
        </authorList>
    </citation>
    <scope>NUCLEOTIDE SEQUENCE [LARGE SCALE GENOMIC DNA]</scope>
    <source>
        <strain evidence="1">F231</strain>
    </source>
</reference>
<evidence type="ECO:0000313" key="2">
    <source>
        <dbReference type="Proteomes" id="UP001346149"/>
    </source>
</evidence>
<name>A0AAN7MAU7_TRANT</name>
<keyword evidence="2" id="KW-1185">Reference proteome</keyword>
<sequence>MNISKEYRWVNETENFPLSLNMEKVMPKRENILSHIETRSRLMEKKILQELKQNPEETEGRRPSTNLDGGERKMVDLFWLLKPCTPSN</sequence>